<dbReference type="OMA" id="KSNFPKM"/>
<proteinExistence type="predicted"/>
<feature type="transmembrane region" description="Helical" evidence="2">
    <location>
        <begin position="61"/>
        <end position="79"/>
    </location>
</feature>
<accession>G0TUE4</accession>
<keyword evidence="2" id="KW-0812">Transmembrane</keyword>
<evidence type="ECO:0000313" key="3">
    <source>
        <dbReference type="EMBL" id="CCC47578.1"/>
    </source>
</evidence>
<dbReference type="EMBL" id="HE573020">
    <property type="protein sequence ID" value="CCC47578.1"/>
    <property type="molecule type" value="Genomic_DNA"/>
</dbReference>
<protein>
    <recommendedName>
        <fullName evidence="4">DoxX</fullName>
    </recommendedName>
</protein>
<feature type="region of interest" description="Disordered" evidence="1">
    <location>
        <begin position="137"/>
        <end position="159"/>
    </location>
</feature>
<evidence type="ECO:0008006" key="4">
    <source>
        <dbReference type="Google" id="ProtNLM"/>
    </source>
</evidence>
<gene>
    <name evidence="3" type="ORF">TVY486_0402440</name>
</gene>
<evidence type="ECO:0000256" key="1">
    <source>
        <dbReference type="SAM" id="MobiDB-lite"/>
    </source>
</evidence>
<evidence type="ECO:0000256" key="2">
    <source>
        <dbReference type="SAM" id="Phobius"/>
    </source>
</evidence>
<feature type="compositionally biased region" description="Basic and acidic residues" evidence="1">
    <location>
        <begin position="150"/>
        <end position="159"/>
    </location>
</feature>
<organism evidence="3">
    <name type="scientific">Trypanosoma vivax (strain Y486)</name>
    <dbReference type="NCBI Taxonomy" id="1055687"/>
    <lineage>
        <taxon>Eukaryota</taxon>
        <taxon>Discoba</taxon>
        <taxon>Euglenozoa</taxon>
        <taxon>Kinetoplastea</taxon>
        <taxon>Metakinetoplastina</taxon>
        <taxon>Trypanosomatida</taxon>
        <taxon>Trypanosomatidae</taxon>
        <taxon>Trypanosoma</taxon>
        <taxon>Duttonella</taxon>
    </lineage>
</organism>
<reference evidence="3" key="1">
    <citation type="journal article" date="2012" name="Proc. Natl. Acad. Sci. U.S.A.">
        <title>Antigenic diversity is generated by distinct evolutionary mechanisms in African trypanosome species.</title>
        <authorList>
            <person name="Jackson A.P."/>
            <person name="Berry A."/>
            <person name="Aslett M."/>
            <person name="Allison H.C."/>
            <person name="Burton P."/>
            <person name="Vavrova-Anderson J."/>
            <person name="Brown R."/>
            <person name="Browne H."/>
            <person name="Corton N."/>
            <person name="Hauser H."/>
            <person name="Gamble J."/>
            <person name="Gilderthorp R."/>
            <person name="Marcello L."/>
            <person name="McQuillan J."/>
            <person name="Otto T.D."/>
            <person name="Quail M.A."/>
            <person name="Sanders M.J."/>
            <person name="van Tonder A."/>
            <person name="Ginger M.L."/>
            <person name="Field M.C."/>
            <person name="Barry J.D."/>
            <person name="Hertz-Fowler C."/>
            <person name="Berriman M."/>
        </authorList>
    </citation>
    <scope>NUCLEOTIDE SEQUENCE</scope>
    <source>
        <strain evidence="3">Y486</strain>
    </source>
</reference>
<keyword evidence="2" id="KW-0472">Membrane</keyword>
<keyword evidence="2" id="KW-1133">Transmembrane helix</keyword>
<dbReference type="PROSITE" id="PS51257">
    <property type="entry name" value="PROKAR_LIPOPROTEIN"/>
    <property type="match status" value="1"/>
</dbReference>
<dbReference type="VEuPathDB" id="TriTrypDB:TvY486_0402440"/>
<feature type="transmembrane region" description="Helical" evidence="2">
    <location>
        <begin position="86"/>
        <end position="104"/>
    </location>
</feature>
<sequence>MICVLIRLIGLTLTVALFVACGFQCITNPAVTSAMLARSNFPKLLQLAGVQHTLTAEEYTLIVQGTGAALVGFSLFVVLGVGRSFFAFLLAVLFAAVTVVFHINLSNPMSISEANALHVAKNVSIVGALLFVTGTPSRCSKSGKPQAAQERPRKSQKCD</sequence>
<name>G0TUE4_TRYVY</name>
<dbReference type="AlphaFoldDB" id="G0TUE4"/>